<dbReference type="Gene3D" id="1.10.287.3510">
    <property type="match status" value="1"/>
</dbReference>
<dbReference type="GO" id="GO:0042773">
    <property type="term" value="P:ATP synthesis coupled electron transport"/>
    <property type="evidence" value="ECO:0007669"/>
    <property type="project" value="UniProtKB-UniRule"/>
</dbReference>
<comment type="catalytic activity">
    <reaction evidence="15">
        <text>a ubiquinone + NADH + 5 H(+)(in) = a ubiquinol + NAD(+) + 4 H(+)(out)</text>
        <dbReference type="Rhea" id="RHEA:29091"/>
        <dbReference type="Rhea" id="RHEA-COMP:9565"/>
        <dbReference type="Rhea" id="RHEA-COMP:9566"/>
        <dbReference type="ChEBI" id="CHEBI:15378"/>
        <dbReference type="ChEBI" id="CHEBI:16389"/>
        <dbReference type="ChEBI" id="CHEBI:17976"/>
        <dbReference type="ChEBI" id="CHEBI:57540"/>
        <dbReference type="ChEBI" id="CHEBI:57945"/>
        <dbReference type="EC" id="7.1.1.2"/>
    </reaction>
</comment>
<evidence type="ECO:0000256" key="4">
    <source>
        <dbReference type="ARBA" id="ARBA00016612"/>
    </source>
</evidence>
<evidence type="ECO:0000256" key="2">
    <source>
        <dbReference type="ARBA" id="ARBA00010519"/>
    </source>
</evidence>
<evidence type="ECO:0000256" key="13">
    <source>
        <dbReference type="ARBA" id="ARBA00023128"/>
    </source>
</evidence>
<gene>
    <name evidence="16" type="primary">ND4L</name>
</gene>
<keyword evidence="11 15" id="KW-0520">NAD</keyword>
<evidence type="ECO:0000256" key="9">
    <source>
        <dbReference type="ARBA" id="ARBA00022982"/>
    </source>
</evidence>
<dbReference type="Pfam" id="PF00420">
    <property type="entry name" value="Oxidored_q2"/>
    <property type="match status" value="1"/>
</dbReference>
<keyword evidence="12 15" id="KW-0830">Ubiquinone</keyword>
<dbReference type="EC" id="7.1.1.2" evidence="3 15"/>
<reference evidence="16" key="1">
    <citation type="journal article" date="2020" name="Mitochondrial DNA Part B Resour">
        <title>Characterization and phylogenetic analysis of the complete mitochondrial genome of Florometra species (Echinodermata, Crinoidea).</title>
        <authorList>
            <person name="Nam S.-E."/>
            <person name="Park H.S."/>
            <person name="Rhee J.-S."/>
        </authorList>
    </citation>
    <scope>NUCLEOTIDE SEQUENCE</scope>
</reference>
<evidence type="ECO:0000256" key="1">
    <source>
        <dbReference type="ARBA" id="ARBA00004225"/>
    </source>
</evidence>
<evidence type="ECO:0000256" key="5">
    <source>
        <dbReference type="ARBA" id="ARBA00022448"/>
    </source>
</evidence>
<evidence type="ECO:0000256" key="12">
    <source>
        <dbReference type="ARBA" id="ARBA00023075"/>
    </source>
</evidence>
<dbReference type="GO" id="GO:0016651">
    <property type="term" value="F:oxidoreductase activity, acting on NAD(P)H"/>
    <property type="evidence" value="ECO:0007669"/>
    <property type="project" value="InterPro"/>
</dbReference>
<comment type="similarity">
    <text evidence="2 15">Belongs to the complex I subunit 4L family.</text>
</comment>
<comment type="subcellular location">
    <subcellularLocation>
        <location evidence="15">Mitochondrion inner membrane</location>
        <topology evidence="15">Multi-pass membrane protein</topology>
    </subcellularLocation>
    <subcellularLocation>
        <location evidence="1">Mitochondrion membrane</location>
        <topology evidence="1">Multi-pass membrane protein</topology>
    </subcellularLocation>
</comment>
<dbReference type="GO" id="GO:0030964">
    <property type="term" value="C:NADH dehydrogenase complex"/>
    <property type="evidence" value="ECO:0007669"/>
    <property type="project" value="TreeGrafter"/>
</dbReference>
<evidence type="ECO:0000256" key="8">
    <source>
        <dbReference type="ARBA" id="ARBA00022967"/>
    </source>
</evidence>
<organism evidence="16">
    <name type="scientific">Florometra sp. BMK-2020</name>
    <dbReference type="NCBI Taxonomy" id="2719553"/>
    <lineage>
        <taxon>Eukaryota</taxon>
        <taxon>Metazoa</taxon>
        <taxon>Echinodermata</taxon>
        <taxon>Pelmatozoa</taxon>
        <taxon>Crinoidea</taxon>
        <taxon>Articulata</taxon>
        <taxon>Comatulida</taxon>
        <taxon>Antedonidae</taxon>
        <taxon>Florometra</taxon>
    </lineage>
</organism>
<evidence type="ECO:0000256" key="14">
    <source>
        <dbReference type="ARBA" id="ARBA00023136"/>
    </source>
</evidence>
<evidence type="ECO:0000256" key="7">
    <source>
        <dbReference type="ARBA" id="ARBA00022692"/>
    </source>
</evidence>
<evidence type="ECO:0000256" key="6">
    <source>
        <dbReference type="ARBA" id="ARBA00022660"/>
    </source>
</evidence>
<dbReference type="AlphaFoldDB" id="A0A6M8U140"/>
<evidence type="ECO:0000256" key="11">
    <source>
        <dbReference type="ARBA" id="ARBA00023027"/>
    </source>
</evidence>
<reference evidence="16" key="2">
    <citation type="submission" date="2020-04" db="EMBL/GenBank/DDBJ databases">
        <authorList>
            <person name="Kim B.-M."/>
            <person name="Rhee J.-S."/>
        </authorList>
    </citation>
    <scope>NUCLEOTIDE SEQUENCE</scope>
</reference>
<proteinExistence type="inferred from homology"/>
<keyword evidence="15" id="KW-0999">Mitochondrion inner membrane</keyword>
<protein>
    <recommendedName>
        <fullName evidence="4 15">NADH-ubiquinone oxidoreductase chain 4L</fullName>
        <ecNumber evidence="3 15">7.1.1.2</ecNumber>
    </recommendedName>
</protein>
<keyword evidence="6 15" id="KW-0679">Respiratory chain</keyword>
<dbReference type="PANTHER" id="PTHR11434:SF0">
    <property type="entry name" value="NADH-UBIQUINONE OXIDOREDUCTASE CHAIN 4L"/>
    <property type="match status" value="1"/>
</dbReference>
<comment type="function">
    <text evidence="15">Core subunit of the mitochondrial membrane respiratory chain NADH dehydrogenase (Complex I) which catalyzes electron transfer from NADH through the respiratory chain, using ubiquinone as an electron acceptor.</text>
</comment>
<keyword evidence="10 15" id="KW-1133">Transmembrane helix</keyword>
<dbReference type="InterPro" id="IPR039428">
    <property type="entry name" value="NUOK/Mnh_C1-like"/>
</dbReference>
<keyword evidence="9 15" id="KW-0249">Electron transport</keyword>
<sequence length="98" mass="11250">MKIILFFFCFIFLLGVFGVMLNRNHLLTLMLCLELLLVSLFVNFSIVFFLYNNFSFCSMSLVLLTFSACEASIGLSLLVIVYRSFSSDNVFSLNLLYL</sequence>
<keyword evidence="5 15" id="KW-0813">Transport</keyword>
<dbReference type="InterPro" id="IPR001133">
    <property type="entry name" value="NADH_UbQ_OxRdtase_chain4L/K"/>
</dbReference>
<evidence type="ECO:0000313" key="16">
    <source>
        <dbReference type="EMBL" id="QKJ80210.1"/>
    </source>
</evidence>
<keyword evidence="14 15" id="KW-0472">Membrane</keyword>
<accession>A0A6M8U140</accession>
<geneLocation type="mitochondrion" evidence="16"/>
<dbReference type="EMBL" id="MT302206">
    <property type="protein sequence ID" value="QKJ80210.1"/>
    <property type="molecule type" value="Genomic_DNA"/>
</dbReference>
<keyword evidence="8 15" id="KW-1278">Translocase</keyword>
<feature type="transmembrane region" description="Helical" evidence="15">
    <location>
        <begin position="63"/>
        <end position="85"/>
    </location>
</feature>
<feature type="transmembrane region" description="Helical" evidence="15">
    <location>
        <begin position="28"/>
        <end position="51"/>
    </location>
</feature>
<keyword evidence="13 15" id="KW-0496">Mitochondrion</keyword>
<dbReference type="GO" id="GO:0008137">
    <property type="term" value="F:NADH dehydrogenase (ubiquinone) activity"/>
    <property type="evidence" value="ECO:0007669"/>
    <property type="project" value="UniProtKB-EC"/>
</dbReference>
<keyword evidence="7 15" id="KW-0812">Transmembrane</keyword>
<evidence type="ECO:0000256" key="15">
    <source>
        <dbReference type="RuleBase" id="RU004419"/>
    </source>
</evidence>
<evidence type="ECO:0000256" key="3">
    <source>
        <dbReference type="ARBA" id="ARBA00012944"/>
    </source>
</evidence>
<name>A0A6M8U140_9ECHI</name>
<dbReference type="GO" id="GO:0005743">
    <property type="term" value="C:mitochondrial inner membrane"/>
    <property type="evidence" value="ECO:0007669"/>
    <property type="project" value="UniProtKB-SubCell"/>
</dbReference>
<evidence type="ECO:0000256" key="10">
    <source>
        <dbReference type="ARBA" id="ARBA00022989"/>
    </source>
</evidence>
<dbReference type="PANTHER" id="PTHR11434">
    <property type="entry name" value="NADH-UBIQUINONE OXIDOREDUCTASE SUBUNIT ND4L"/>
    <property type="match status" value="1"/>
</dbReference>